<evidence type="ECO:0000256" key="4">
    <source>
        <dbReference type="PROSITE-ProRule" id="PRU00182"/>
    </source>
</evidence>
<evidence type="ECO:0000256" key="1">
    <source>
        <dbReference type="ARBA" id="ARBA00010876"/>
    </source>
</evidence>
<organism evidence="7 8">
    <name type="scientific">Litoribacillus peritrichatus</name>
    <dbReference type="NCBI Taxonomy" id="718191"/>
    <lineage>
        <taxon>Bacteria</taxon>
        <taxon>Pseudomonadati</taxon>
        <taxon>Pseudomonadota</taxon>
        <taxon>Gammaproteobacteria</taxon>
        <taxon>Oceanospirillales</taxon>
        <taxon>Oceanospirillaceae</taxon>
        <taxon>Litoribacillus</taxon>
    </lineage>
</organism>
<comment type="similarity">
    <text evidence="1 5">Belongs to the pseudouridine synthase RluA family.</text>
</comment>
<proteinExistence type="inferred from homology"/>
<evidence type="ECO:0000259" key="6">
    <source>
        <dbReference type="Pfam" id="PF00849"/>
    </source>
</evidence>
<comment type="catalytic activity">
    <reaction evidence="3">
        <text>uridine(1911/1915/1917) in 23S rRNA = pseudouridine(1911/1915/1917) in 23S rRNA</text>
        <dbReference type="Rhea" id="RHEA:42524"/>
        <dbReference type="Rhea" id="RHEA-COMP:10097"/>
        <dbReference type="Rhea" id="RHEA-COMP:10098"/>
        <dbReference type="ChEBI" id="CHEBI:65314"/>
        <dbReference type="ChEBI" id="CHEBI:65315"/>
        <dbReference type="EC" id="5.4.99.23"/>
    </reaction>
</comment>
<dbReference type="EC" id="5.4.99.-" evidence="5"/>
<dbReference type="NCBIfam" id="TIGR00005">
    <property type="entry name" value="rluA_subfam"/>
    <property type="match status" value="1"/>
</dbReference>
<dbReference type="RefSeq" id="WP_344800652.1">
    <property type="nucleotide sequence ID" value="NZ_BAABBN010000015.1"/>
</dbReference>
<gene>
    <name evidence="7" type="primary">rluD</name>
    <name evidence="7" type="ORF">GCM10022277_42320</name>
</gene>
<dbReference type="PANTHER" id="PTHR21600:SF44">
    <property type="entry name" value="RIBOSOMAL LARGE SUBUNIT PSEUDOURIDINE SYNTHASE D"/>
    <property type="match status" value="1"/>
</dbReference>
<evidence type="ECO:0000256" key="2">
    <source>
        <dbReference type="ARBA" id="ARBA00023235"/>
    </source>
</evidence>
<evidence type="ECO:0000313" key="7">
    <source>
        <dbReference type="EMBL" id="GAA3941957.1"/>
    </source>
</evidence>
<dbReference type="Gene3D" id="3.10.290.10">
    <property type="entry name" value="RNA-binding S4 domain"/>
    <property type="match status" value="1"/>
</dbReference>
<dbReference type="InterPro" id="IPR036986">
    <property type="entry name" value="S4_RNA-bd_sf"/>
</dbReference>
<dbReference type="CDD" id="cd00165">
    <property type="entry name" value="S4"/>
    <property type="match status" value="1"/>
</dbReference>
<comment type="function">
    <text evidence="5">Responsible for synthesis of pseudouridine from uracil.</text>
</comment>
<comment type="catalytic activity">
    <reaction evidence="5">
        <text>a uridine in RNA = a pseudouridine in RNA</text>
        <dbReference type="Rhea" id="RHEA:48348"/>
        <dbReference type="Rhea" id="RHEA-COMP:12068"/>
        <dbReference type="Rhea" id="RHEA-COMP:12069"/>
        <dbReference type="ChEBI" id="CHEBI:65314"/>
        <dbReference type="ChEBI" id="CHEBI:65315"/>
    </reaction>
</comment>
<name>A0ABP7NBA4_9GAMM</name>
<dbReference type="NCBIfam" id="NF008385">
    <property type="entry name" value="PRK11180.1"/>
    <property type="match status" value="1"/>
</dbReference>
<accession>A0ABP7NBA4</accession>
<dbReference type="InterPro" id="IPR050188">
    <property type="entry name" value="RluA_PseudoU_synthase"/>
</dbReference>
<dbReference type="InterPro" id="IPR006145">
    <property type="entry name" value="PsdUridine_synth_RsuA/RluA"/>
</dbReference>
<dbReference type="Gene3D" id="3.30.2350.10">
    <property type="entry name" value="Pseudouridine synthase"/>
    <property type="match status" value="1"/>
</dbReference>
<dbReference type="PROSITE" id="PS01129">
    <property type="entry name" value="PSI_RLU"/>
    <property type="match status" value="1"/>
</dbReference>
<dbReference type="InterPro" id="IPR006225">
    <property type="entry name" value="PsdUridine_synth_RluC/D"/>
</dbReference>
<reference evidence="8" key="1">
    <citation type="journal article" date="2019" name="Int. J. Syst. Evol. Microbiol.">
        <title>The Global Catalogue of Microorganisms (GCM) 10K type strain sequencing project: providing services to taxonomists for standard genome sequencing and annotation.</title>
        <authorList>
            <consortium name="The Broad Institute Genomics Platform"/>
            <consortium name="The Broad Institute Genome Sequencing Center for Infectious Disease"/>
            <person name="Wu L."/>
            <person name="Ma J."/>
        </authorList>
    </citation>
    <scope>NUCLEOTIDE SEQUENCE [LARGE SCALE GENOMIC DNA]</scope>
    <source>
        <strain evidence="8">JCM 17551</strain>
    </source>
</reference>
<dbReference type="PANTHER" id="PTHR21600">
    <property type="entry name" value="MITOCHONDRIAL RNA PSEUDOURIDINE SYNTHASE"/>
    <property type="match status" value="1"/>
</dbReference>
<dbReference type="PROSITE" id="PS50889">
    <property type="entry name" value="S4"/>
    <property type="match status" value="1"/>
</dbReference>
<keyword evidence="8" id="KW-1185">Reference proteome</keyword>
<dbReference type="SUPFAM" id="SSF55120">
    <property type="entry name" value="Pseudouridine synthase"/>
    <property type="match status" value="1"/>
</dbReference>
<keyword evidence="4" id="KW-0694">RNA-binding</keyword>
<dbReference type="Pfam" id="PF00849">
    <property type="entry name" value="PseudoU_synth_2"/>
    <property type="match status" value="1"/>
</dbReference>
<dbReference type="CDD" id="cd02869">
    <property type="entry name" value="PseudoU_synth_RluA_like"/>
    <property type="match status" value="1"/>
</dbReference>
<feature type="domain" description="Pseudouridine synthase RsuA/RluA-like" evidence="6">
    <location>
        <begin position="91"/>
        <end position="241"/>
    </location>
</feature>
<evidence type="ECO:0000256" key="3">
    <source>
        <dbReference type="ARBA" id="ARBA00036882"/>
    </source>
</evidence>
<comment type="caution">
    <text evidence="7">The sequence shown here is derived from an EMBL/GenBank/DDBJ whole genome shotgun (WGS) entry which is preliminary data.</text>
</comment>
<dbReference type="EMBL" id="BAABBN010000015">
    <property type="protein sequence ID" value="GAA3941957.1"/>
    <property type="molecule type" value="Genomic_DNA"/>
</dbReference>
<evidence type="ECO:0000256" key="5">
    <source>
        <dbReference type="RuleBase" id="RU362028"/>
    </source>
</evidence>
<evidence type="ECO:0000313" key="8">
    <source>
        <dbReference type="Proteomes" id="UP001501565"/>
    </source>
</evidence>
<dbReference type="SUPFAM" id="SSF55174">
    <property type="entry name" value="Alpha-L RNA-binding motif"/>
    <property type="match status" value="1"/>
</dbReference>
<protein>
    <recommendedName>
        <fullName evidence="5">Pseudouridine synthase</fullName>
        <ecNumber evidence="5">5.4.99.-</ecNumber>
    </recommendedName>
</protein>
<keyword evidence="2 5" id="KW-0413">Isomerase</keyword>
<sequence length="316" mass="35434">MSRQISESQTVPEDMSGMRVDQIASKLFSEYSRVRLQGWIKSGELTIDGKTLKPKEKLWGGELLEIEAELEDVNQWQAENIPLEIVYEDDDILVINKPVGLVVHPAAGHYNGTLLNALLYHYPGIEVVPRAGIVHRLDMDTSGLMVVAKTIEAQTDLVDQLQTREMGREYEAVVQGVMTGGGVVDEPIGRHPVSRMKQAVIASGKPAITHYRVMDRYQNHTHIRLKLETGRTHQIRVHMSHLGYPLIGDAVYAGRMRIPKGASPALLNMLQSFKRQALHAKRLELVHPITGEDMAWEVELPQDMVELLACLAEEDN</sequence>
<dbReference type="InterPro" id="IPR006224">
    <property type="entry name" value="PsdUridine_synth_RluA-like_CS"/>
</dbReference>
<dbReference type="Proteomes" id="UP001501565">
    <property type="component" value="Unassembled WGS sequence"/>
</dbReference>
<dbReference type="InterPro" id="IPR020103">
    <property type="entry name" value="PsdUridine_synth_cat_dom_sf"/>
</dbReference>